<dbReference type="InterPro" id="IPR017476">
    <property type="entry name" value="UDP-Glc/GDP-Man"/>
</dbReference>
<dbReference type="PANTHER" id="PTHR43491:SF2">
    <property type="entry name" value="UDP-N-ACETYL-D-MANNOSAMINE DEHYDROGENASE"/>
    <property type="match status" value="1"/>
</dbReference>
<dbReference type="InterPro" id="IPR036291">
    <property type="entry name" value="NAD(P)-bd_dom_sf"/>
</dbReference>
<comment type="caution">
    <text evidence="8">The sequence shown here is derived from an EMBL/GenBank/DDBJ whole genome shotgun (WGS) entry which is preliminary data.</text>
</comment>
<dbReference type="SUPFAM" id="SSF51735">
    <property type="entry name" value="NAD(P)-binding Rossmann-fold domains"/>
    <property type="match status" value="1"/>
</dbReference>
<dbReference type="PIRSF" id="PIRSF500136">
    <property type="entry name" value="UDP_ManNAc_DH"/>
    <property type="match status" value="1"/>
</dbReference>
<dbReference type="PIRSF" id="PIRSF000124">
    <property type="entry name" value="UDPglc_GDPman_dh"/>
    <property type="match status" value="1"/>
</dbReference>
<evidence type="ECO:0000256" key="5">
    <source>
        <dbReference type="ARBA" id="ARBA00049130"/>
    </source>
</evidence>
<dbReference type="InterPro" id="IPR028359">
    <property type="entry name" value="UDP_ManNAc/GlcNAc_DH"/>
</dbReference>
<keyword evidence="9" id="KW-1185">Reference proteome</keyword>
<dbReference type="GO" id="GO:0051287">
    <property type="term" value="F:NAD binding"/>
    <property type="evidence" value="ECO:0007669"/>
    <property type="project" value="InterPro"/>
</dbReference>
<dbReference type="PANTHER" id="PTHR43491">
    <property type="entry name" value="UDP-N-ACETYL-D-MANNOSAMINE DEHYDROGENASE"/>
    <property type="match status" value="1"/>
</dbReference>
<evidence type="ECO:0000256" key="4">
    <source>
        <dbReference type="ARBA" id="ARBA00030172"/>
    </source>
</evidence>
<evidence type="ECO:0000256" key="1">
    <source>
        <dbReference type="ARBA" id="ARBA00006601"/>
    </source>
</evidence>
<dbReference type="GO" id="GO:0000271">
    <property type="term" value="P:polysaccharide biosynthetic process"/>
    <property type="evidence" value="ECO:0007669"/>
    <property type="project" value="InterPro"/>
</dbReference>
<evidence type="ECO:0000256" key="6">
    <source>
        <dbReference type="PIRNR" id="PIRNR000124"/>
    </source>
</evidence>
<evidence type="ECO:0000313" key="9">
    <source>
        <dbReference type="Proteomes" id="UP001203207"/>
    </source>
</evidence>
<dbReference type="AlphaFoldDB" id="A0AAE3K9J1"/>
<name>A0AAE3K9J1_9EURY</name>
<dbReference type="EC" id="1.1.1.336" evidence="2"/>
<dbReference type="Gene3D" id="3.40.50.720">
    <property type="entry name" value="NAD(P)-binding Rossmann-like Domain"/>
    <property type="match status" value="2"/>
</dbReference>
<dbReference type="InterPro" id="IPR036220">
    <property type="entry name" value="UDP-Glc/GDP-Man_DH_C_sf"/>
</dbReference>
<dbReference type="GO" id="GO:0089714">
    <property type="term" value="F:UDP-N-acetyl-D-mannosamine dehydrogenase activity"/>
    <property type="evidence" value="ECO:0007669"/>
    <property type="project" value="UniProtKB-EC"/>
</dbReference>
<dbReference type="EMBL" id="JAKRVX010000007">
    <property type="protein sequence ID" value="MCL9818098.1"/>
    <property type="molecule type" value="Genomic_DNA"/>
</dbReference>
<dbReference type="SMART" id="SM00984">
    <property type="entry name" value="UDPG_MGDP_dh_C"/>
    <property type="match status" value="1"/>
</dbReference>
<evidence type="ECO:0000256" key="2">
    <source>
        <dbReference type="ARBA" id="ARBA00012935"/>
    </source>
</evidence>
<dbReference type="Proteomes" id="UP001203207">
    <property type="component" value="Unassembled WGS sequence"/>
</dbReference>
<proteinExistence type="inferred from homology"/>
<dbReference type="InterPro" id="IPR014027">
    <property type="entry name" value="UDP-Glc/GDP-Man_DH_C"/>
</dbReference>
<comment type="similarity">
    <text evidence="1 6">Belongs to the UDP-glucose/GDP-mannose dehydrogenase family.</text>
</comment>
<dbReference type="InterPro" id="IPR001732">
    <property type="entry name" value="UDP-Glc/GDP-Man_DH_N"/>
</dbReference>
<reference evidence="8" key="1">
    <citation type="journal article" date="2022" name="Syst. Appl. Microbiol.">
        <title>Natronocalculus amylovorans gen. nov., sp. nov., and Natranaeroarchaeum aerophilus sp. nov., dominant culturable amylolytic natronoarchaea from hypersaline soda lakes in southwestern Siberia.</title>
        <authorList>
            <person name="Sorokin D.Y."/>
            <person name="Elcheninov A.G."/>
            <person name="Khizhniak T.V."/>
            <person name="Koenen M."/>
            <person name="Bale N.J."/>
            <person name="Damste J.S.S."/>
            <person name="Kublanov I.V."/>
        </authorList>
    </citation>
    <scope>NUCLEOTIDE SEQUENCE</scope>
    <source>
        <strain evidence="8">AArc-St2</strain>
    </source>
</reference>
<evidence type="ECO:0000259" key="7">
    <source>
        <dbReference type="SMART" id="SM00984"/>
    </source>
</evidence>
<organism evidence="8 9">
    <name type="scientific">Natronocalculus amylovorans</name>
    <dbReference type="NCBI Taxonomy" id="2917812"/>
    <lineage>
        <taxon>Archaea</taxon>
        <taxon>Methanobacteriati</taxon>
        <taxon>Methanobacteriota</taxon>
        <taxon>Stenosarchaea group</taxon>
        <taxon>Halobacteria</taxon>
        <taxon>Halobacteriales</taxon>
        <taxon>Haloferacaceae</taxon>
        <taxon>Natronocalculus</taxon>
    </lineage>
</organism>
<sequence length="442" mass="47248">MSGAKLYGQTNTHRIKRLLEQGETRIAVYGLGPTGLAMSVITASCTKNVIGVEPDTAMADRIAKGHCIDRVDPTLNKYVRKAVGAGVLKISTNTENVATHADVHIITAPTGVYQDGTPDLSPLRTILRDIGNGLTTGDTVLLASMVPPKTTIDLVCPILMEESGLDVDTFGVGVCALSPKRTLKAIRNEPAVISGMDDESVRVVKTVLESLTMSSVIDGSDPTVVETVGVTELAYLELLDTLTTELAIYSEELGAGMADVCELLAKRTHGSIPVPEVAIPTDRALHFLLDTTASKPQPLRAAVNTNDGLPSQLAEITLTELRESGKKPTESIALILGLPFDRDISSPEEAHVFRLARTLVGNGVGVFAADPSVEPPESFRDYKISLAAVGDAKPDVILYLSDNPAFERIDWGVFDDPVIIDLRGKLSAESIDHRVRSIGRKP</sequence>
<dbReference type="GO" id="GO:0016628">
    <property type="term" value="F:oxidoreductase activity, acting on the CH-CH group of donors, NAD or NADP as acceptor"/>
    <property type="evidence" value="ECO:0007669"/>
    <property type="project" value="InterPro"/>
</dbReference>
<feature type="domain" description="UDP-glucose/GDP-mannose dehydrogenase C-terminal" evidence="7">
    <location>
        <begin position="334"/>
        <end position="428"/>
    </location>
</feature>
<evidence type="ECO:0000313" key="8">
    <source>
        <dbReference type="EMBL" id="MCL9818098.1"/>
    </source>
</evidence>
<dbReference type="Pfam" id="PF03721">
    <property type="entry name" value="UDPG_MGDP_dh_N"/>
    <property type="match status" value="1"/>
</dbReference>
<dbReference type="SUPFAM" id="SSF52413">
    <property type="entry name" value="UDP-glucose/GDP-mannose dehydrogenase C-terminal domain"/>
    <property type="match status" value="1"/>
</dbReference>
<accession>A0AAE3K9J1</accession>
<protein>
    <recommendedName>
        <fullName evidence="3">UDP-N-acetyl-D-mannosamine dehydrogenase</fullName>
        <ecNumber evidence="2">1.1.1.336</ecNumber>
    </recommendedName>
    <alternativeName>
        <fullName evidence="4">UDP-ManNAc 6-dehydrogenase</fullName>
    </alternativeName>
</protein>
<evidence type="ECO:0000256" key="3">
    <source>
        <dbReference type="ARBA" id="ARBA00016796"/>
    </source>
</evidence>
<reference evidence="8" key="2">
    <citation type="submission" date="2022-02" db="EMBL/GenBank/DDBJ databases">
        <authorList>
            <person name="Elcheninov A.G."/>
            <person name="Sorokin D.Y."/>
            <person name="Kublanov I.V."/>
        </authorList>
    </citation>
    <scope>NUCLEOTIDE SEQUENCE</scope>
    <source>
        <strain evidence="8">AArc-St2</strain>
    </source>
</reference>
<gene>
    <name evidence="8" type="ORF">AArcSt2_14235</name>
</gene>
<dbReference type="RefSeq" id="WP_250585543.1">
    <property type="nucleotide sequence ID" value="NZ_JAKRVX010000007.1"/>
</dbReference>
<comment type="catalytic activity">
    <reaction evidence="5">
        <text>UDP-N-acetyl-alpha-D-mannosamine + 2 NAD(+) + H2O = UDP-N-acetyl-alpha-D-mannosaminouronate + 2 NADH + 3 H(+)</text>
        <dbReference type="Rhea" id="RHEA:25780"/>
        <dbReference type="ChEBI" id="CHEBI:15377"/>
        <dbReference type="ChEBI" id="CHEBI:15378"/>
        <dbReference type="ChEBI" id="CHEBI:57540"/>
        <dbReference type="ChEBI" id="CHEBI:57945"/>
        <dbReference type="ChEBI" id="CHEBI:68623"/>
        <dbReference type="ChEBI" id="CHEBI:70731"/>
        <dbReference type="EC" id="1.1.1.336"/>
    </reaction>
</comment>